<evidence type="ECO:0000313" key="8">
    <source>
        <dbReference type="Proteomes" id="UP000038040"/>
    </source>
</evidence>
<dbReference type="Proteomes" id="UP000274756">
    <property type="component" value="Unassembled WGS sequence"/>
</dbReference>
<evidence type="ECO:0000256" key="3">
    <source>
        <dbReference type="ARBA" id="ARBA00022989"/>
    </source>
</evidence>
<keyword evidence="3 5" id="KW-1133">Transmembrane helix</keyword>
<dbReference type="WBParaSite" id="DME_0000232401-mRNA-1">
    <property type="protein sequence ID" value="DME_0000232401-mRNA-1"/>
    <property type="gene ID" value="DME_0000232401"/>
</dbReference>
<dbReference type="OrthoDB" id="288203at2759"/>
<dbReference type="Proteomes" id="UP000038040">
    <property type="component" value="Unplaced"/>
</dbReference>
<evidence type="ECO:0000313" key="10">
    <source>
        <dbReference type="WBParaSite" id="DME_0000232401-mRNA-1"/>
    </source>
</evidence>
<dbReference type="InterPro" id="IPR011547">
    <property type="entry name" value="SLC26A/SulP_dom"/>
</dbReference>
<name>A0A0N4U609_DRAME</name>
<feature type="transmembrane region" description="Helical" evidence="5">
    <location>
        <begin position="12"/>
        <end position="31"/>
    </location>
</feature>
<dbReference type="GO" id="GO:0016020">
    <property type="term" value="C:membrane"/>
    <property type="evidence" value="ECO:0007669"/>
    <property type="project" value="UniProtKB-SubCell"/>
</dbReference>
<dbReference type="InterPro" id="IPR001902">
    <property type="entry name" value="SLC26A/SulP_fam"/>
</dbReference>
<reference evidence="10" key="1">
    <citation type="submission" date="2017-02" db="UniProtKB">
        <authorList>
            <consortium name="WormBaseParasite"/>
        </authorList>
    </citation>
    <scope>IDENTIFICATION</scope>
</reference>
<evidence type="ECO:0000256" key="1">
    <source>
        <dbReference type="ARBA" id="ARBA00004141"/>
    </source>
</evidence>
<dbReference type="STRING" id="318479.A0A0N4U609"/>
<dbReference type="PANTHER" id="PTHR11814">
    <property type="entry name" value="SULFATE TRANSPORTER"/>
    <property type="match status" value="1"/>
</dbReference>
<keyword evidence="9" id="KW-1185">Reference proteome</keyword>
<sequence>MPKLPNFSLVYIAIPDAFGIAVVIFAVHISLAKMLAKKNNYTVDPGQELYAIGFTSVLSGFFPVFPPSCALGRTLVNIEAGSRTQVKLFF</sequence>
<keyword evidence="2 5" id="KW-0812">Transmembrane</keyword>
<evidence type="ECO:0000256" key="4">
    <source>
        <dbReference type="ARBA" id="ARBA00023136"/>
    </source>
</evidence>
<protein>
    <submittedName>
        <fullName evidence="10">Sulfate_transp domain-containing protein</fullName>
    </submittedName>
</protein>
<reference evidence="7 9" key="2">
    <citation type="submission" date="2018-11" db="EMBL/GenBank/DDBJ databases">
        <authorList>
            <consortium name="Pathogen Informatics"/>
        </authorList>
    </citation>
    <scope>NUCLEOTIDE SEQUENCE [LARGE SCALE GENOMIC DNA]</scope>
</reference>
<dbReference type="EMBL" id="UYYG01001156">
    <property type="protein sequence ID" value="VDN56711.1"/>
    <property type="molecule type" value="Genomic_DNA"/>
</dbReference>
<evidence type="ECO:0000256" key="2">
    <source>
        <dbReference type="ARBA" id="ARBA00022692"/>
    </source>
</evidence>
<proteinExistence type="predicted"/>
<comment type="subcellular location">
    <subcellularLocation>
        <location evidence="1">Membrane</location>
        <topology evidence="1">Multi-pass membrane protein</topology>
    </subcellularLocation>
</comment>
<organism evidence="8 10">
    <name type="scientific">Dracunculus medinensis</name>
    <name type="common">Guinea worm</name>
    <dbReference type="NCBI Taxonomy" id="318479"/>
    <lineage>
        <taxon>Eukaryota</taxon>
        <taxon>Metazoa</taxon>
        <taxon>Ecdysozoa</taxon>
        <taxon>Nematoda</taxon>
        <taxon>Chromadorea</taxon>
        <taxon>Rhabditida</taxon>
        <taxon>Spirurina</taxon>
        <taxon>Dracunculoidea</taxon>
        <taxon>Dracunculidae</taxon>
        <taxon>Dracunculus</taxon>
    </lineage>
</organism>
<gene>
    <name evidence="7" type="ORF">DME_LOCUS6684</name>
</gene>
<dbReference type="Pfam" id="PF00916">
    <property type="entry name" value="Sulfate_transp"/>
    <property type="match status" value="1"/>
</dbReference>
<dbReference type="AlphaFoldDB" id="A0A0N4U609"/>
<feature type="domain" description="SLC26A/SulP transporter" evidence="6">
    <location>
        <begin position="3"/>
        <end position="88"/>
    </location>
</feature>
<evidence type="ECO:0000256" key="5">
    <source>
        <dbReference type="SAM" id="Phobius"/>
    </source>
</evidence>
<evidence type="ECO:0000259" key="6">
    <source>
        <dbReference type="Pfam" id="PF00916"/>
    </source>
</evidence>
<evidence type="ECO:0000313" key="9">
    <source>
        <dbReference type="Proteomes" id="UP000274756"/>
    </source>
</evidence>
<accession>A0A0N4U609</accession>
<keyword evidence="4 5" id="KW-0472">Membrane</keyword>
<dbReference type="GO" id="GO:0055085">
    <property type="term" value="P:transmembrane transport"/>
    <property type="evidence" value="ECO:0007669"/>
    <property type="project" value="InterPro"/>
</dbReference>
<evidence type="ECO:0000313" key="7">
    <source>
        <dbReference type="EMBL" id="VDN56711.1"/>
    </source>
</evidence>